<gene>
    <name evidence="3" type="primary">LOC117661478</name>
</gene>
<feature type="region of interest" description="Disordered" evidence="1">
    <location>
        <begin position="88"/>
        <end position="107"/>
    </location>
</feature>
<sequence length="107" mass="12295">MLQVLHCPLIVIQRIELNLQNIGHLVKTAHFNLESNLNQVLTPGNYLDKSLQFSCRLLQHGAPPLEPQANWQRQVLRLLSKAEEWGQISPPETKSFKGLGPQQKRFY</sequence>
<dbReference type="GeneID" id="117661478"/>
<accession>A0A6P9B5F6</accession>
<proteinExistence type="predicted"/>
<organism evidence="2 3">
    <name type="scientific">Pantherophis guttatus</name>
    <name type="common">Corn snake</name>
    <name type="synonym">Elaphe guttata</name>
    <dbReference type="NCBI Taxonomy" id="94885"/>
    <lineage>
        <taxon>Eukaryota</taxon>
        <taxon>Metazoa</taxon>
        <taxon>Chordata</taxon>
        <taxon>Craniata</taxon>
        <taxon>Vertebrata</taxon>
        <taxon>Euteleostomi</taxon>
        <taxon>Lepidosauria</taxon>
        <taxon>Squamata</taxon>
        <taxon>Bifurcata</taxon>
        <taxon>Unidentata</taxon>
        <taxon>Episquamata</taxon>
        <taxon>Toxicofera</taxon>
        <taxon>Serpentes</taxon>
        <taxon>Colubroidea</taxon>
        <taxon>Colubridae</taxon>
        <taxon>Colubrinae</taxon>
        <taxon>Pantherophis</taxon>
    </lineage>
</organism>
<name>A0A6P9B5F6_PANGU</name>
<reference evidence="3" key="1">
    <citation type="submission" date="2025-08" db="UniProtKB">
        <authorList>
            <consortium name="RefSeq"/>
        </authorList>
    </citation>
    <scope>IDENTIFICATION</scope>
    <source>
        <tissue evidence="3">Blood</tissue>
    </source>
</reference>
<evidence type="ECO:0000313" key="3">
    <source>
        <dbReference type="RefSeq" id="XP_034266203.1"/>
    </source>
</evidence>
<evidence type="ECO:0000256" key="1">
    <source>
        <dbReference type="SAM" id="MobiDB-lite"/>
    </source>
</evidence>
<dbReference type="RefSeq" id="XP_034266203.1">
    <property type="nucleotide sequence ID" value="XM_034410312.2"/>
</dbReference>
<evidence type="ECO:0000313" key="2">
    <source>
        <dbReference type="Proteomes" id="UP001652622"/>
    </source>
</evidence>
<protein>
    <submittedName>
        <fullName evidence="3">Uncharacterized protein LOC117661478 isoform X2</fullName>
    </submittedName>
</protein>
<dbReference type="AlphaFoldDB" id="A0A6P9B5F6"/>
<dbReference type="Proteomes" id="UP001652622">
    <property type="component" value="Unplaced"/>
</dbReference>
<keyword evidence="2" id="KW-1185">Reference proteome</keyword>